<feature type="domain" description="Glucosamine/galactosamine-6-phosphate isomerase" evidence="2">
    <location>
        <begin position="11"/>
        <end position="229"/>
    </location>
</feature>
<dbReference type="InterPro" id="IPR006148">
    <property type="entry name" value="Glc/Gal-6P_isomerase"/>
</dbReference>
<protein>
    <submittedName>
        <fullName evidence="3">Unannotated protein</fullName>
    </submittedName>
</protein>
<evidence type="ECO:0000259" key="2">
    <source>
        <dbReference type="Pfam" id="PF01182"/>
    </source>
</evidence>
<dbReference type="GO" id="GO:0017057">
    <property type="term" value="F:6-phosphogluconolactonase activity"/>
    <property type="evidence" value="ECO:0007669"/>
    <property type="project" value="InterPro"/>
</dbReference>
<comment type="similarity">
    <text evidence="1">Belongs to the glucosamine/galactosamine-6-phosphate isomerase family. 6-phosphogluconolactonase subfamily.</text>
</comment>
<dbReference type="NCBIfam" id="TIGR01198">
    <property type="entry name" value="pgl"/>
    <property type="match status" value="1"/>
</dbReference>
<reference evidence="3" key="1">
    <citation type="submission" date="2020-05" db="EMBL/GenBank/DDBJ databases">
        <authorList>
            <person name="Chiriac C."/>
            <person name="Salcher M."/>
            <person name="Ghai R."/>
            <person name="Kavagutti S V."/>
        </authorList>
    </citation>
    <scope>NUCLEOTIDE SEQUENCE</scope>
</reference>
<dbReference type="Pfam" id="PF01182">
    <property type="entry name" value="Glucosamine_iso"/>
    <property type="match status" value="1"/>
</dbReference>
<dbReference type="InterPro" id="IPR039104">
    <property type="entry name" value="6PGL"/>
</dbReference>
<proteinExistence type="inferred from homology"/>
<dbReference type="SUPFAM" id="SSF100950">
    <property type="entry name" value="NagB/RpiA/CoA transferase-like"/>
    <property type="match status" value="1"/>
</dbReference>
<dbReference type="Gene3D" id="3.40.50.1360">
    <property type="match status" value="1"/>
</dbReference>
<gene>
    <name evidence="3" type="ORF">UFOPK1591_01169</name>
</gene>
<dbReference type="AlphaFoldDB" id="A0A6J6DYF3"/>
<dbReference type="InterPro" id="IPR037171">
    <property type="entry name" value="NagB/RpiA_transferase-like"/>
</dbReference>
<accession>A0A6J6DYF3</accession>
<dbReference type="EMBL" id="CAEZTD010000102">
    <property type="protein sequence ID" value="CAB4568536.1"/>
    <property type="molecule type" value="Genomic_DNA"/>
</dbReference>
<dbReference type="CDD" id="cd01400">
    <property type="entry name" value="6PGL"/>
    <property type="match status" value="1"/>
</dbReference>
<evidence type="ECO:0000313" key="3">
    <source>
        <dbReference type="EMBL" id="CAB4568536.1"/>
    </source>
</evidence>
<dbReference type="InterPro" id="IPR005900">
    <property type="entry name" value="6-phosphogluconolactonase_DevB"/>
</dbReference>
<dbReference type="GO" id="GO:0005975">
    <property type="term" value="P:carbohydrate metabolic process"/>
    <property type="evidence" value="ECO:0007669"/>
    <property type="project" value="InterPro"/>
</dbReference>
<name>A0A6J6DYF3_9ZZZZ</name>
<organism evidence="3">
    <name type="scientific">freshwater metagenome</name>
    <dbReference type="NCBI Taxonomy" id="449393"/>
    <lineage>
        <taxon>unclassified sequences</taxon>
        <taxon>metagenomes</taxon>
        <taxon>ecological metagenomes</taxon>
    </lineage>
</organism>
<evidence type="ECO:0000256" key="1">
    <source>
        <dbReference type="ARBA" id="ARBA00010662"/>
    </source>
</evidence>
<sequence length="246" mass="26381">MTQRTTRVFDTMQELCSAVATDIQDVIATDVTARGECHIVLTGGTVGIALLRDIDPSNDAIDWTHVHVWWGDERFVESDSADRNDGQATKALLGRIRIPAENVHRMPAREDGLSLDEAARSYAAELSEFFGADFPRFDLVLLGVGPDAHVASLFPGLPGISVSGQTVIAVRDSPKPPPERISLSLPSINSSRRVWVVASGDDKAEAIHLATTSRDPNVAPVSAVGGSEETCLYVDASAASKSKEFD</sequence>
<dbReference type="PANTHER" id="PTHR11054:SF0">
    <property type="entry name" value="6-PHOSPHOGLUCONOLACTONASE"/>
    <property type="match status" value="1"/>
</dbReference>
<dbReference type="GO" id="GO:0006098">
    <property type="term" value="P:pentose-phosphate shunt"/>
    <property type="evidence" value="ECO:0007669"/>
    <property type="project" value="InterPro"/>
</dbReference>
<dbReference type="PANTHER" id="PTHR11054">
    <property type="entry name" value="6-PHOSPHOGLUCONOLACTONASE"/>
    <property type="match status" value="1"/>
</dbReference>